<keyword evidence="2" id="KW-1185">Reference proteome</keyword>
<dbReference type="STRING" id="1144275.COCOR_06502"/>
<protein>
    <submittedName>
        <fullName evidence="1">Uncharacterized protein</fullName>
    </submittedName>
</protein>
<organism evidence="1 2">
    <name type="scientific">Corallococcus coralloides (strain ATCC 25202 / DSM 2259 / NBRC 100086 / M2)</name>
    <name type="common">Myxococcus coralloides</name>
    <dbReference type="NCBI Taxonomy" id="1144275"/>
    <lineage>
        <taxon>Bacteria</taxon>
        <taxon>Pseudomonadati</taxon>
        <taxon>Myxococcota</taxon>
        <taxon>Myxococcia</taxon>
        <taxon>Myxococcales</taxon>
        <taxon>Cystobacterineae</taxon>
        <taxon>Myxococcaceae</taxon>
        <taxon>Corallococcus</taxon>
    </lineage>
</organism>
<dbReference type="HOGENOM" id="CLU_1508173_0_0_7"/>
<accession>H8MUH7</accession>
<reference evidence="2" key="2">
    <citation type="submission" date="2012-03" db="EMBL/GenBank/DDBJ databases">
        <title>Genome sequence of the fruiting myxobacterium Corallococcus coralloides DSM 2259.</title>
        <authorList>
            <person name="Huntley S."/>
            <person name="Zhang Y."/>
            <person name="Treuner-Lange A."/>
            <person name="Sensen C.W."/>
            <person name="Sogaard-Andersen L."/>
        </authorList>
    </citation>
    <scope>NUCLEOTIDE SEQUENCE [LARGE SCALE GENOMIC DNA]</scope>
    <source>
        <strain evidence="2">ATCC 25202 / DSM 2259 / NBRC 100086 / M2</strain>
    </source>
</reference>
<dbReference type="KEGG" id="ccx:COCOR_06502"/>
<reference evidence="1 2" key="1">
    <citation type="journal article" date="2012" name="J. Bacteriol.">
        <title>Complete Genome Sequence of the Fruiting Myxobacterium Corallococcus coralloides DSM 2259.</title>
        <authorList>
            <person name="Huntley S."/>
            <person name="Zhang Y."/>
            <person name="Treuner-Lange A."/>
            <person name="Kneip S."/>
            <person name="Sensen C.W."/>
            <person name="Sogaard-Andersen L."/>
        </authorList>
    </citation>
    <scope>NUCLEOTIDE SEQUENCE [LARGE SCALE GENOMIC DNA]</scope>
    <source>
        <strain evidence="2">ATCC 25202 / DSM 2259 / NBRC 100086 / M2</strain>
    </source>
</reference>
<dbReference type="AlphaFoldDB" id="H8MUH7"/>
<gene>
    <name evidence="1" type="ordered locus">COCOR_06502</name>
</gene>
<name>H8MUH7_CORCM</name>
<proteinExistence type="predicted"/>
<dbReference type="EMBL" id="CP003389">
    <property type="protein sequence ID" value="AFE06958.1"/>
    <property type="molecule type" value="Genomic_DNA"/>
</dbReference>
<evidence type="ECO:0000313" key="1">
    <source>
        <dbReference type="EMBL" id="AFE06958.1"/>
    </source>
</evidence>
<dbReference type="InParanoid" id="H8MUH7"/>
<evidence type="ECO:0000313" key="2">
    <source>
        <dbReference type="Proteomes" id="UP000007587"/>
    </source>
</evidence>
<dbReference type="RefSeq" id="WP_014399290.1">
    <property type="nucleotide sequence ID" value="NC_017030.1"/>
</dbReference>
<sequence length="178" mass="19879">MHPHDLLTVCAALATHLDEDTPQESDWHRRLARALFQHLNLLDLPQARAVASAENGAELRQALGDRDVRPLAPGFELTNAWRYRHQLLALPLLPLLEGHPFWFTFPRKLPAVLRPMAEHVSDGLLTPALAAERLVSELDRVIIAFWGCPVEQLDSSVTAAALEAQGLDLPQPPRDEDF</sequence>
<dbReference type="OrthoDB" id="5512322at2"/>
<dbReference type="Proteomes" id="UP000007587">
    <property type="component" value="Chromosome"/>
</dbReference>